<comment type="function">
    <text evidence="5 6">Catalyzes the oxidation of uric acid to 5-hydroxyisourate, which is further processed to form (S)-allantoin.</text>
</comment>
<evidence type="ECO:0000256" key="4">
    <source>
        <dbReference type="ARBA" id="ARBA00023002"/>
    </source>
</evidence>
<evidence type="ECO:0000256" key="5">
    <source>
        <dbReference type="PIRNR" id="PIRNR000241"/>
    </source>
</evidence>
<keyword evidence="8" id="KW-1185">Reference proteome</keyword>
<keyword evidence="3 5" id="KW-0659">Purine metabolism</keyword>
<dbReference type="PIRSF" id="PIRSF000241">
    <property type="entry name" value="Urate_oxidase"/>
    <property type="match status" value="1"/>
</dbReference>
<evidence type="ECO:0000256" key="6">
    <source>
        <dbReference type="RuleBase" id="RU004455"/>
    </source>
</evidence>
<dbReference type="Pfam" id="PF01014">
    <property type="entry name" value="Uricase"/>
    <property type="match status" value="2"/>
</dbReference>
<dbReference type="PRINTS" id="PR00093">
    <property type="entry name" value="URICASE"/>
</dbReference>
<dbReference type="RefSeq" id="WP_241062193.1">
    <property type="nucleotide sequence ID" value="NZ_JAKWJU010000002.1"/>
</dbReference>
<dbReference type="InterPro" id="IPR002042">
    <property type="entry name" value="Uricase"/>
</dbReference>
<sequence length="314" mass="34495">MTVPTTILGQNQYGKAENRVVKITRDGATHHIKDLNVSVALSGDLDEVHYSGSNANVLPTDTTKNTVFAFAKEQGVESAEEFGIALARHFVDATEPIRTARIRIEEYEWERIDLDGGAAPHSFVRRGQEIRTAQIRYDGTDVQVLSGLKGLTVLNSTDSEFWGYIKDRYTTLKEDYDRILATEVGAVWRHGPAGSPGAESGSGSGSTDTDWNASYGAVKQQMLRTFAETYSLSLQQTLYQMGSQVLGHRPELEEIRFSMPNKHHFKADLAPFGIANEAADGAVYIAADRPYGLIEATVLREGAEALIPPDMTNL</sequence>
<dbReference type="EC" id="1.7.3.3" evidence="5 6"/>
<protein>
    <recommendedName>
        <fullName evidence="5 6">Uricase</fullName>
        <ecNumber evidence="5 6">1.7.3.3</ecNumber>
    </recommendedName>
    <alternativeName>
        <fullName evidence="5">Urate oxidase</fullName>
    </alternativeName>
</protein>
<dbReference type="PANTHER" id="PTHR42874">
    <property type="entry name" value="URICASE"/>
    <property type="match status" value="1"/>
</dbReference>
<dbReference type="SUPFAM" id="SSF55620">
    <property type="entry name" value="Tetrahydrobiopterin biosynthesis enzymes-like"/>
    <property type="match status" value="2"/>
</dbReference>
<keyword evidence="4 5" id="KW-0560">Oxidoreductase</keyword>
<name>A0ABS9T469_9ACTN</name>
<dbReference type="PANTHER" id="PTHR42874:SF1">
    <property type="entry name" value="URICASE"/>
    <property type="match status" value="1"/>
</dbReference>
<comment type="similarity">
    <text evidence="2 5 6">Belongs to the uricase family.</text>
</comment>
<dbReference type="Proteomes" id="UP001166784">
    <property type="component" value="Unassembled WGS sequence"/>
</dbReference>
<evidence type="ECO:0000256" key="2">
    <source>
        <dbReference type="ARBA" id="ARBA00009760"/>
    </source>
</evidence>
<comment type="pathway">
    <text evidence="1 5">Purine metabolism; urate degradation; (S)-allantoin from urate: step 1/3.</text>
</comment>
<proteinExistence type="inferred from homology"/>
<gene>
    <name evidence="7" type="primary">pucL</name>
    <name evidence="7" type="ORF">MMA15_23860</name>
</gene>
<comment type="catalytic activity">
    <reaction evidence="5 6">
        <text>urate + O2 + H2O = 5-hydroxyisourate + H2O2</text>
        <dbReference type="Rhea" id="RHEA:21368"/>
        <dbReference type="ChEBI" id="CHEBI:15377"/>
        <dbReference type="ChEBI" id="CHEBI:15379"/>
        <dbReference type="ChEBI" id="CHEBI:16240"/>
        <dbReference type="ChEBI" id="CHEBI:17775"/>
        <dbReference type="ChEBI" id="CHEBI:18072"/>
        <dbReference type="EC" id="1.7.3.3"/>
    </reaction>
</comment>
<reference evidence="7" key="1">
    <citation type="submission" date="2022-03" db="EMBL/GenBank/DDBJ databases">
        <authorList>
            <person name="Santos J.D.N."/>
            <person name="Kallscheuer N."/>
            <person name="Jogler C."/>
            <person name="Lage O.M."/>
        </authorList>
    </citation>
    <scope>NUCLEOTIDE SEQUENCE</scope>
    <source>
        <strain evidence="7">M600PL45_2</strain>
    </source>
</reference>
<evidence type="ECO:0000313" key="7">
    <source>
        <dbReference type="EMBL" id="MCH6163315.1"/>
    </source>
</evidence>
<dbReference type="NCBIfam" id="TIGR03383">
    <property type="entry name" value="urate_oxi"/>
    <property type="match status" value="1"/>
</dbReference>
<accession>A0ABS9T469</accession>
<organism evidence="7 8">
    <name type="scientific">Streptomyces marispadix</name>
    <dbReference type="NCBI Taxonomy" id="2922868"/>
    <lineage>
        <taxon>Bacteria</taxon>
        <taxon>Bacillati</taxon>
        <taxon>Actinomycetota</taxon>
        <taxon>Actinomycetes</taxon>
        <taxon>Kitasatosporales</taxon>
        <taxon>Streptomycetaceae</taxon>
        <taxon>Streptomyces</taxon>
    </lineage>
</organism>
<evidence type="ECO:0000256" key="1">
    <source>
        <dbReference type="ARBA" id="ARBA00004831"/>
    </source>
</evidence>
<reference evidence="7" key="2">
    <citation type="journal article" date="2023" name="Int. J. Syst. Evol. Microbiol.">
        <title>Streptomyces marispadix sp. nov., isolated from marine beach sediment of the Northern Coast of Portugal.</title>
        <authorList>
            <person name="dos Santos J.D.N."/>
            <person name="Vitorino I.R."/>
            <person name="Kallscheuer N."/>
            <person name="Srivastava A."/>
            <person name="Krautwurst S."/>
            <person name="Marz M."/>
            <person name="Jogler C."/>
            <person name="Lobo Da Cunha A."/>
            <person name="Catita J."/>
            <person name="Goncalves H."/>
            <person name="Gonzalez I."/>
            <person name="Reyes F."/>
            <person name="Lage O.M."/>
        </authorList>
    </citation>
    <scope>NUCLEOTIDE SEQUENCE</scope>
    <source>
        <strain evidence="7">M600PL45_2</strain>
    </source>
</reference>
<dbReference type="EMBL" id="JAKWJU010000002">
    <property type="protein sequence ID" value="MCH6163315.1"/>
    <property type="molecule type" value="Genomic_DNA"/>
</dbReference>
<comment type="caution">
    <text evidence="7">The sequence shown here is derived from an EMBL/GenBank/DDBJ whole genome shotgun (WGS) entry which is preliminary data.</text>
</comment>
<evidence type="ECO:0000313" key="8">
    <source>
        <dbReference type="Proteomes" id="UP001166784"/>
    </source>
</evidence>
<dbReference type="Gene3D" id="3.10.270.10">
    <property type="entry name" value="Urate Oxidase"/>
    <property type="match status" value="1"/>
</dbReference>
<evidence type="ECO:0000256" key="3">
    <source>
        <dbReference type="ARBA" id="ARBA00022631"/>
    </source>
</evidence>